<comment type="catalytic activity">
    <reaction evidence="2">
        <text>a 3'-end 2',3'-cyclophospho-ribonucleotide-RNA + H2O = a 3'-end 2'-phospho-ribonucleotide-RNA + H(+)</text>
        <dbReference type="Rhea" id="RHEA:11828"/>
        <dbReference type="Rhea" id="RHEA-COMP:10464"/>
        <dbReference type="Rhea" id="RHEA-COMP:17353"/>
        <dbReference type="ChEBI" id="CHEBI:15377"/>
        <dbReference type="ChEBI" id="CHEBI:15378"/>
        <dbReference type="ChEBI" id="CHEBI:83064"/>
        <dbReference type="ChEBI" id="CHEBI:173113"/>
        <dbReference type="EC" id="3.1.4.58"/>
    </reaction>
</comment>
<dbReference type="RefSeq" id="WP_093853591.1">
    <property type="nucleotide sequence ID" value="NZ_JAVRER010000042.1"/>
</dbReference>
<comment type="similarity">
    <text evidence="2">Belongs to the 2H phosphoesterase superfamily. ThpR family.</text>
</comment>
<protein>
    <recommendedName>
        <fullName evidence="2">RNA 2',3'-cyclic phosphodiesterase</fullName>
        <shortName evidence="2">RNA 2',3'-CPDase</shortName>
        <ecNumber evidence="2">3.1.4.58</ecNumber>
    </recommendedName>
</protein>
<dbReference type="HAMAP" id="MF_01940">
    <property type="entry name" value="RNA_CPDase"/>
    <property type="match status" value="1"/>
</dbReference>
<comment type="caution">
    <text evidence="3">The sequence shown here is derived from an EMBL/GenBank/DDBJ whole genome shotgun (WGS) entry which is preliminary data.</text>
</comment>
<evidence type="ECO:0000313" key="3">
    <source>
        <dbReference type="EMBL" id="MDT0418337.1"/>
    </source>
</evidence>
<accession>A0ABD5ECM9</accession>
<dbReference type="Pfam" id="PF13563">
    <property type="entry name" value="2_5_RNA_ligase2"/>
    <property type="match status" value="1"/>
</dbReference>
<proteinExistence type="inferred from homology"/>
<evidence type="ECO:0000256" key="2">
    <source>
        <dbReference type="HAMAP-Rule" id="MF_01940"/>
    </source>
</evidence>
<dbReference type="PANTHER" id="PTHR35561:SF1">
    <property type="entry name" value="RNA 2',3'-CYCLIC PHOSPHODIESTERASE"/>
    <property type="match status" value="1"/>
</dbReference>
<dbReference type="InterPro" id="IPR004175">
    <property type="entry name" value="RNA_CPDase"/>
</dbReference>
<dbReference type="GO" id="GO:0008664">
    <property type="term" value="F:RNA 2',3'-cyclic 3'-phosphodiesterase activity"/>
    <property type="evidence" value="ECO:0007669"/>
    <property type="project" value="UniProtKB-EC"/>
</dbReference>
<feature type="active site" description="Proton acceptor" evidence="2">
    <location>
        <position position="117"/>
    </location>
</feature>
<comment type="caution">
    <text evidence="2">Lacks conserved residue(s) required for the propagation of feature annotation.</text>
</comment>
<name>A0ABD5ECM9_9ACTN</name>
<dbReference type="InterPro" id="IPR009097">
    <property type="entry name" value="Cyclic_Pdiesterase"/>
</dbReference>
<reference evidence="4" key="1">
    <citation type="submission" date="2023-07" db="EMBL/GenBank/DDBJ databases">
        <title>30 novel species of actinomycetes from the DSMZ collection.</title>
        <authorList>
            <person name="Nouioui I."/>
        </authorList>
    </citation>
    <scope>NUCLEOTIDE SEQUENCE [LARGE SCALE GENOMIC DNA]</scope>
    <source>
        <strain evidence="4">DSM 41982</strain>
    </source>
</reference>
<evidence type="ECO:0000256" key="1">
    <source>
        <dbReference type="ARBA" id="ARBA00022801"/>
    </source>
</evidence>
<dbReference type="PANTHER" id="PTHR35561">
    <property type="entry name" value="RNA 2',3'-CYCLIC PHOSPHODIESTERASE"/>
    <property type="match status" value="1"/>
</dbReference>
<sequence>MRLFAALLPPPEALDELAAAVRPLRRLPGADDVRWTRPEGRHVTLAFYGDAEQEPLARGLTALAAAHAPLRLSLAGGSGFRGGTLWTGVRGDLTALHALAGAARALGGATEHAYRPHLSLARVSRRMSPRVYEELLTSYEDLLGAFSGRTWTADRVRLLRSVPGGHGIANQYVTEATYPLAGPAGRDG</sequence>
<feature type="short sequence motif" description="HXTX 1" evidence="2">
    <location>
        <begin position="42"/>
        <end position="45"/>
    </location>
</feature>
<dbReference type="AlphaFoldDB" id="A0ABD5ECM9"/>
<comment type="function">
    <text evidence="2">Hydrolyzes RNA 2',3'-cyclic phosphodiester to an RNA 2'-phosphomonoester.</text>
</comment>
<organism evidence="3 4">
    <name type="scientific">Streptomyces evansiae</name>
    <dbReference type="NCBI Taxonomy" id="3075535"/>
    <lineage>
        <taxon>Bacteria</taxon>
        <taxon>Bacillati</taxon>
        <taxon>Actinomycetota</taxon>
        <taxon>Actinomycetes</taxon>
        <taxon>Kitasatosporales</taxon>
        <taxon>Streptomycetaceae</taxon>
        <taxon>Streptomyces</taxon>
    </lineage>
</organism>
<dbReference type="NCBIfam" id="TIGR02258">
    <property type="entry name" value="2_5_ligase"/>
    <property type="match status" value="1"/>
</dbReference>
<evidence type="ECO:0000313" key="4">
    <source>
        <dbReference type="Proteomes" id="UP001183607"/>
    </source>
</evidence>
<dbReference type="EMBL" id="JAVRER010000042">
    <property type="protein sequence ID" value="MDT0418337.1"/>
    <property type="molecule type" value="Genomic_DNA"/>
</dbReference>
<dbReference type="EC" id="3.1.4.58" evidence="2"/>
<gene>
    <name evidence="3" type="primary">thpR</name>
    <name evidence="3" type="ORF">RM574_22885</name>
</gene>
<dbReference type="Gene3D" id="3.90.1140.10">
    <property type="entry name" value="Cyclic phosphodiesterase"/>
    <property type="match status" value="1"/>
</dbReference>
<keyword evidence="1 2" id="KW-0378">Hydrolase</keyword>
<dbReference type="Proteomes" id="UP001183607">
    <property type="component" value="Unassembled WGS sequence"/>
</dbReference>
<dbReference type="SUPFAM" id="SSF55144">
    <property type="entry name" value="LigT-like"/>
    <property type="match status" value="1"/>
</dbReference>
<feature type="active site" description="Proton donor" evidence="2">
    <location>
        <position position="42"/>
    </location>
</feature>